<gene>
    <name evidence="1" type="ORF">FBU59_004798</name>
</gene>
<dbReference type="EMBL" id="JANBPW010003575">
    <property type="protein sequence ID" value="KAJ1937276.1"/>
    <property type="molecule type" value="Genomic_DNA"/>
</dbReference>
<name>A0ACC1J4I4_9FUNG</name>
<organism evidence="1 2">
    <name type="scientific">Linderina macrospora</name>
    <dbReference type="NCBI Taxonomy" id="4868"/>
    <lineage>
        <taxon>Eukaryota</taxon>
        <taxon>Fungi</taxon>
        <taxon>Fungi incertae sedis</taxon>
        <taxon>Zoopagomycota</taxon>
        <taxon>Kickxellomycotina</taxon>
        <taxon>Kickxellomycetes</taxon>
        <taxon>Kickxellales</taxon>
        <taxon>Kickxellaceae</taxon>
        <taxon>Linderina</taxon>
    </lineage>
</organism>
<comment type="caution">
    <text evidence="1">The sequence shown here is derived from an EMBL/GenBank/DDBJ whole genome shotgun (WGS) entry which is preliminary data.</text>
</comment>
<sequence>MSESHGLKRKTLDNFFKPKKQPKTARPAAVVSSVKKDSEEEPAGQTDQQDSAVSNAPTL</sequence>
<dbReference type="Proteomes" id="UP001150603">
    <property type="component" value="Unassembled WGS sequence"/>
</dbReference>
<keyword evidence="2" id="KW-1185">Reference proteome</keyword>
<proteinExistence type="predicted"/>
<accession>A0ACC1J4I4</accession>
<reference evidence="1" key="1">
    <citation type="submission" date="2022-07" db="EMBL/GenBank/DDBJ databases">
        <title>Phylogenomic reconstructions and comparative analyses of Kickxellomycotina fungi.</title>
        <authorList>
            <person name="Reynolds N.K."/>
            <person name="Stajich J.E."/>
            <person name="Barry K."/>
            <person name="Grigoriev I.V."/>
            <person name="Crous P."/>
            <person name="Smith M.E."/>
        </authorList>
    </citation>
    <scope>NUCLEOTIDE SEQUENCE</scope>
    <source>
        <strain evidence="1">NRRL 5244</strain>
    </source>
</reference>
<evidence type="ECO:0000313" key="2">
    <source>
        <dbReference type="Proteomes" id="UP001150603"/>
    </source>
</evidence>
<evidence type="ECO:0000313" key="1">
    <source>
        <dbReference type="EMBL" id="KAJ1937276.1"/>
    </source>
</evidence>
<protein>
    <submittedName>
        <fullName evidence="1">Uncharacterized protein</fullName>
    </submittedName>
</protein>
<feature type="non-terminal residue" evidence="1">
    <location>
        <position position="59"/>
    </location>
</feature>